<reference evidence="2" key="1">
    <citation type="submission" date="2021-06" db="EMBL/GenBank/DDBJ databases">
        <authorList>
            <person name="Kallberg Y."/>
            <person name="Tangrot J."/>
            <person name="Rosling A."/>
        </authorList>
    </citation>
    <scope>NUCLEOTIDE SEQUENCE</scope>
    <source>
        <strain evidence="2">MA453B</strain>
    </source>
</reference>
<gene>
    <name evidence="2" type="ORF">DERYTH_LOCUS13945</name>
</gene>
<evidence type="ECO:0000259" key="1">
    <source>
        <dbReference type="Pfam" id="PF01755"/>
    </source>
</evidence>
<name>A0A9N9I199_9GLOM</name>
<dbReference type="OrthoDB" id="2326236at2759"/>
<dbReference type="InterPro" id="IPR002654">
    <property type="entry name" value="Glyco_trans_25"/>
</dbReference>
<feature type="non-terminal residue" evidence="2">
    <location>
        <position position="1"/>
    </location>
</feature>
<accession>A0A9N9I199</accession>
<proteinExistence type="predicted"/>
<evidence type="ECO:0000313" key="3">
    <source>
        <dbReference type="Proteomes" id="UP000789405"/>
    </source>
</evidence>
<dbReference type="AlphaFoldDB" id="A0A9N9I199"/>
<comment type="caution">
    <text evidence="2">The sequence shown here is derived from an EMBL/GenBank/DDBJ whole genome shotgun (WGS) entry which is preliminary data.</text>
</comment>
<dbReference type="Proteomes" id="UP000789405">
    <property type="component" value="Unassembled WGS sequence"/>
</dbReference>
<sequence length="316" mass="36281">ANLNERITELPDWGVKYSKLRTKEGYMHGSSMTMVAANTRNNACVMYELEVNTAKSKDPERYELQQFFGQNVKNARKGPYGIYCFEEFGDYEFVDVSMIRRCTTNRRRRTEVLERHLGLQFDYYKAVNKYDNIAISRVKGGLDLGVKSCYLSHYLIYQLIIDNEYENALILEDDIDMELNITNILTDIYPHLPNDWDVLYVGHCGESKIEMTVANVFGFELRKTGNPLCTHGYAVSSSGARKLVKKLNIDNPTVGIDFELLKLIHSGNITSYSINPPIIIQFKTSEDLSDITPGKFAMRLPLFNSTLLHLGYKRDY</sequence>
<evidence type="ECO:0000313" key="2">
    <source>
        <dbReference type="EMBL" id="CAG8716039.1"/>
    </source>
</evidence>
<organism evidence="2 3">
    <name type="scientific">Dentiscutata erythropus</name>
    <dbReference type="NCBI Taxonomy" id="1348616"/>
    <lineage>
        <taxon>Eukaryota</taxon>
        <taxon>Fungi</taxon>
        <taxon>Fungi incertae sedis</taxon>
        <taxon>Mucoromycota</taxon>
        <taxon>Glomeromycotina</taxon>
        <taxon>Glomeromycetes</taxon>
        <taxon>Diversisporales</taxon>
        <taxon>Gigasporaceae</taxon>
        <taxon>Dentiscutata</taxon>
    </lineage>
</organism>
<feature type="domain" description="Glycosyl transferase family 25" evidence="1">
    <location>
        <begin position="134"/>
        <end position="247"/>
    </location>
</feature>
<keyword evidence="3" id="KW-1185">Reference proteome</keyword>
<dbReference type="Pfam" id="PF01755">
    <property type="entry name" value="Glyco_transf_25"/>
    <property type="match status" value="1"/>
</dbReference>
<protein>
    <submittedName>
        <fullName evidence="2">28593_t:CDS:1</fullName>
    </submittedName>
</protein>
<dbReference type="EMBL" id="CAJVPY010010161">
    <property type="protein sequence ID" value="CAG8716039.1"/>
    <property type="molecule type" value="Genomic_DNA"/>
</dbReference>